<gene>
    <name evidence="2" type="ORF">XsacCFBP4641_11240</name>
</gene>
<name>A0A2P5Z3J9_9XANT</name>
<dbReference type="AlphaFoldDB" id="A0A2P5Z3J9"/>
<dbReference type="InterPro" id="IPR032710">
    <property type="entry name" value="NTF2-like_dom_sf"/>
</dbReference>
<evidence type="ECO:0000259" key="1">
    <source>
        <dbReference type="Pfam" id="PF14534"/>
    </source>
</evidence>
<accession>A0A2P5Z3J9</accession>
<sequence length="124" mass="13773">MDAAVQDALVALELELLEPAVRASAERVAELLDDAFVEFGASGRRFDKSAVLQALAAESGAFRYRAFDIDVQLLELELAHLRYRSERSGGGEPPRQALRSSLWQYRDGRWRMLFHQGTPIPGGA</sequence>
<dbReference type="OrthoDB" id="121974at2"/>
<protein>
    <submittedName>
        <fullName evidence="2">DUF4440 domain-containing protein</fullName>
    </submittedName>
</protein>
<evidence type="ECO:0000313" key="3">
    <source>
        <dbReference type="Proteomes" id="UP000247346"/>
    </source>
</evidence>
<evidence type="ECO:0000313" key="2">
    <source>
        <dbReference type="EMBL" id="PPU82279.1"/>
    </source>
</evidence>
<dbReference type="GeneID" id="93880339"/>
<dbReference type="Proteomes" id="UP000247346">
    <property type="component" value="Unassembled WGS sequence"/>
</dbReference>
<dbReference type="SUPFAM" id="SSF54427">
    <property type="entry name" value="NTF2-like"/>
    <property type="match status" value="1"/>
</dbReference>
<proteinExistence type="predicted"/>
<comment type="caution">
    <text evidence="2">The sequence shown here is derived from an EMBL/GenBank/DDBJ whole genome shotgun (WGS) entry which is preliminary data.</text>
</comment>
<feature type="domain" description="DUF4440" evidence="1">
    <location>
        <begin position="10"/>
        <end position="112"/>
    </location>
</feature>
<organism evidence="2 3">
    <name type="scientific">Xanthomonas sacchari</name>
    <dbReference type="NCBI Taxonomy" id="56458"/>
    <lineage>
        <taxon>Bacteria</taxon>
        <taxon>Pseudomonadati</taxon>
        <taxon>Pseudomonadota</taxon>
        <taxon>Gammaproteobacteria</taxon>
        <taxon>Lysobacterales</taxon>
        <taxon>Lysobacteraceae</taxon>
        <taxon>Xanthomonas</taxon>
    </lineage>
</organism>
<reference evidence="2 3" key="1">
    <citation type="submission" date="2016-08" db="EMBL/GenBank/DDBJ databases">
        <authorList>
            <person name="Seilhamer J.J."/>
        </authorList>
    </citation>
    <scope>NUCLEOTIDE SEQUENCE [LARGE SCALE GENOMIC DNA]</scope>
    <source>
        <strain evidence="2 3">CFBP4641</strain>
    </source>
</reference>
<dbReference type="EMBL" id="MDEK01000009">
    <property type="protein sequence ID" value="PPU82279.1"/>
    <property type="molecule type" value="Genomic_DNA"/>
</dbReference>
<dbReference type="STRING" id="56458.SB85_07625"/>
<dbReference type="Pfam" id="PF14534">
    <property type="entry name" value="DUF4440"/>
    <property type="match status" value="1"/>
</dbReference>
<dbReference type="RefSeq" id="WP_010341142.1">
    <property type="nucleotide sequence ID" value="NZ_CP132343.1"/>
</dbReference>
<dbReference type="Gene3D" id="3.10.450.50">
    <property type="match status" value="1"/>
</dbReference>
<dbReference type="InterPro" id="IPR027843">
    <property type="entry name" value="DUF4440"/>
</dbReference>